<reference evidence="5" key="2">
    <citation type="submission" date="2025-08" db="UniProtKB">
        <authorList>
            <consortium name="Ensembl"/>
        </authorList>
    </citation>
    <scope>IDENTIFICATION</scope>
</reference>
<dbReference type="InParanoid" id="M3XHJ9"/>
<feature type="transmembrane region" description="Helical" evidence="2">
    <location>
        <begin position="162"/>
        <end position="189"/>
    </location>
</feature>
<keyword evidence="2" id="KW-0472">Membrane</keyword>
<dbReference type="GO" id="GO:0005031">
    <property type="term" value="F:tumor necrosis factor receptor activity"/>
    <property type="evidence" value="ECO:0007669"/>
    <property type="project" value="InterPro"/>
</dbReference>
<evidence type="ECO:0000256" key="3">
    <source>
        <dbReference type="SAM" id="SignalP"/>
    </source>
</evidence>
<dbReference type="Gene3D" id="2.10.50.10">
    <property type="entry name" value="Tumor Necrosis Factor Receptor, subunit A, domain 2"/>
    <property type="match status" value="1"/>
</dbReference>
<sequence>MTMGSGRCQSLTALLLLMLVLGELSSGEQCNPNEYELTARQGKKCCKKCEADRNQEYETTCAETSKTVCRCKAGYRCINPECSICLKPNPCKEGEEIVQEGDLHYTFHCKPCDHGKYLDKVNSKCKPWINCTTLGLDTLFPGNTTHNAKCGVYLRNINGNSWFMICVVVLTAVTSFILILMTIFLHLYIWKMKKMKFPVFTS</sequence>
<evidence type="ECO:0000313" key="5">
    <source>
        <dbReference type="Ensembl" id="ENSLACP00000022205.1"/>
    </source>
</evidence>
<dbReference type="InterPro" id="IPR022318">
    <property type="entry name" value="TNFR_18"/>
</dbReference>
<dbReference type="InterPro" id="IPR001368">
    <property type="entry name" value="TNFR/NGFR_Cys_rich_reg"/>
</dbReference>
<dbReference type="EMBL" id="AFYH01000356">
    <property type="status" value="NOT_ANNOTATED_CDS"/>
    <property type="molecule type" value="Genomic_DNA"/>
</dbReference>
<feature type="chain" id="PRO_5004043453" description="TNFR-Cys domain-containing protein" evidence="3">
    <location>
        <begin position="28"/>
        <end position="202"/>
    </location>
</feature>
<dbReference type="PROSITE" id="PS50050">
    <property type="entry name" value="TNFR_NGFR_2"/>
    <property type="match status" value="1"/>
</dbReference>
<reference evidence="5" key="3">
    <citation type="submission" date="2025-09" db="UniProtKB">
        <authorList>
            <consortium name="Ensembl"/>
        </authorList>
    </citation>
    <scope>IDENTIFICATION</scope>
</reference>
<organism evidence="5 6">
    <name type="scientific">Latimeria chalumnae</name>
    <name type="common">Coelacanth</name>
    <dbReference type="NCBI Taxonomy" id="7897"/>
    <lineage>
        <taxon>Eukaryota</taxon>
        <taxon>Metazoa</taxon>
        <taxon>Chordata</taxon>
        <taxon>Craniata</taxon>
        <taxon>Vertebrata</taxon>
        <taxon>Euteleostomi</taxon>
        <taxon>Coelacanthiformes</taxon>
        <taxon>Coelacanthidae</taxon>
        <taxon>Latimeria</taxon>
    </lineage>
</organism>
<dbReference type="GO" id="GO:0009897">
    <property type="term" value="C:external side of plasma membrane"/>
    <property type="evidence" value="ECO:0007669"/>
    <property type="project" value="TreeGrafter"/>
</dbReference>
<feature type="disulfide bond" evidence="1">
    <location>
        <begin position="30"/>
        <end position="45"/>
    </location>
</feature>
<feature type="domain" description="TNFR-Cys" evidence="4">
    <location>
        <begin position="29"/>
        <end position="69"/>
    </location>
</feature>
<dbReference type="OMA" id="RTHNARC"/>
<name>M3XHJ9_LATCH</name>
<dbReference type="PRINTS" id="PR01968">
    <property type="entry name" value="TNFACTORR18"/>
</dbReference>
<dbReference type="Ensembl" id="ENSLACT00000025872.1">
    <property type="protein sequence ID" value="ENSLACP00000022205.1"/>
    <property type="gene ID" value="ENSLACG00000022319.1"/>
</dbReference>
<keyword evidence="3" id="KW-0732">Signal</keyword>
<gene>
    <name evidence="5" type="primary">LOC102353750</name>
</gene>
<feature type="repeat" description="TNFR-Cys" evidence="1">
    <location>
        <begin position="29"/>
        <end position="69"/>
    </location>
</feature>
<comment type="caution">
    <text evidence="1">Lacks conserved residue(s) required for the propagation of feature annotation.</text>
</comment>
<dbReference type="EMBL" id="AFYH01000355">
    <property type="status" value="NOT_ANNOTATED_CDS"/>
    <property type="molecule type" value="Genomic_DNA"/>
</dbReference>
<protein>
    <recommendedName>
        <fullName evidence="4">TNFR-Cys domain-containing protein</fullName>
    </recommendedName>
</protein>
<dbReference type="PANTHER" id="PTHR47388">
    <property type="entry name" value="TUMOR NECROSIS FACTOR RECEPTOR SUPERFAMILY MEMBER 18"/>
    <property type="match status" value="1"/>
</dbReference>
<dbReference type="FunCoup" id="M3XHJ9">
    <property type="interactions" value="441"/>
</dbReference>
<accession>M3XHJ9</accession>
<evidence type="ECO:0000313" key="6">
    <source>
        <dbReference type="Proteomes" id="UP000008672"/>
    </source>
</evidence>
<proteinExistence type="predicted"/>
<dbReference type="SMART" id="SM00208">
    <property type="entry name" value="TNFR"/>
    <property type="match status" value="3"/>
</dbReference>
<keyword evidence="2" id="KW-0812">Transmembrane</keyword>
<dbReference type="STRING" id="7897.ENSLACP00000022205"/>
<dbReference type="SUPFAM" id="SSF57586">
    <property type="entry name" value="TNF receptor-like"/>
    <property type="match status" value="1"/>
</dbReference>
<dbReference type="GO" id="GO:0045785">
    <property type="term" value="P:positive regulation of cell adhesion"/>
    <property type="evidence" value="ECO:0007669"/>
    <property type="project" value="TreeGrafter"/>
</dbReference>
<dbReference type="Proteomes" id="UP000008672">
    <property type="component" value="Unassembled WGS sequence"/>
</dbReference>
<evidence type="ECO:0000259" key="4">
    <source>
        <dbReference type="PROSITE" id="PS50050"/>
    </source>
</evidence>
<dbReference type="InterPro" id="IPR053107">
    <property type="entry name" value="TNFRSF18"/>
</dbReference>
<reference evidence="6" key="1">
    <citation type="submission" date="2011-08" db="EMBL/GenBank/DDBJ databases">
        <title>The draft genome of Latimeria chalumnae.</title>
        <authorList>
            <person name="Di Palma F."/>
            <person name="Alfoldi J."/>
            <person name="Johnson J."/>
            <person name="Berlin A."/>
            <person name="Gnerre S."/>
            <person name="Jaffe D."/>
            <person name="MacCallum I."/>
            <person name="Young S."/>
            <person name="Walker B.J."/>
            <person name="Lander E."/>
            <person name="Lindblad-Toh K."/>
        </authorList>
    </citation>
    <scope>NUCLEOTIDE SEQUENCE [LARGE SCALE GENOMIC DNA]</scope>
    <source>
        <strain evidence="6">Wild caught</strain>
    </source>
</reference>
<dbReference type="AlphaFoldDB" id="M3XHJ9"/>
<keyword evidence="2" id="KW-1133">Transmembrane helix</keyword>
<keyword evidence="1" id="KW-1015">Disulfide bond</keyword>
<dbReference type="HOGENOM" id="CLU_1357400_0_0_1"/>
<evidence type="ECO:0000256" key="2">
    <source>
        <dbReference type="SAM" id="Phobius"/>
    </source>
</evidence>
<dbReference type="PANTHER" id="PTHR47388:SF1">
    <property type="entry name" value="TUMOR NECROSIS FACTOR RECEPTOR SUPERFAMILY MEMBER 18"/>
    <property type="match status" value="1"/>
</dbReference>
<dbReference type="GeneTree" id="ENSGT00940000166589"/>
<dbReference type="GO" id="GO:0043066">
    <property type="term" value="P:negative regulation of apoptotic process"/>
    <property type="evidence" value="ECO:0007669"/>
    <property type="project" value="InterPro"/>
</dbReference>
<dbReference type="PROSITE" id="PS00652">
    <property type="entry name" value="TNFR_NGFR_1"/>
    <property type="match status" value="1"/>
</dbReference>
<feature type="signal peptide" evidence="3">
    <location>
        <begin position="1"/>
        <end position="27"/>
    </location>
</feature>
<dbReference type="eggNOG" id="ENOG502SAN0">
    <property type="taxonomic scope" value="Eukaryota"/>
</dbReference>
<keyword evidence="6" id="KW-1185">Reference proteome</keyword>
<evidence type="ECO:0000256" key="1">
    <source>
        <dbReference type="PROSITE-ProRule" id="PRU00206"/>
    </source>
</evidence>